<feature type="compositionally biased region" description="Acidic residues" evidence="1">
    <location>
        <begin position="62"/>
        <end position="87"/>
    </location>
</feature>
<dbReference type="AlphaFoldDB" id="A0A699K6Q8"/>
<gene>
    <name evidence="2" type="ORF">Tci_647020</name>
</gene>
<protein>
    <submittedName>
        <fullName evidence="2">Uncharacterized protein</fullName>
    </submittedName>
</protein>
<comment type="caution">
    <text evidence="2">The sequence shown here is derived from an EMBL/GenBank/DDBJ whole genome shotgun (WGS) entry which is preliminary data.</text>
</comment>
<name>A0A699K6Q8_TANCI</name>
<feature type="compositionally biased region" description="Low complexity" evidence="1">
    <location>
        <begin position="389"/>
        <end position="398"/>
    </location>
</feature>
<evidence type="ECO:0000313" key="2">
    <source>
        <dbReference type="EMBL" id="GFA75048.1"/>
    </source>
</evidence>
<evidence type="ECO:0000256" key="1">
    <source>
        <dbReference type="SAM" id="MobiDB-lite"/>
    </source>
</evidence>
<feature type="compositionally biased region" description="Basic and acidic residues" evidence="1">
    <location>
        <begin position="371"/>
        <end position="388"/>
    </location>
</feature>
<dbReference type="EMBL" id="BKCJ010480931">
    <property type="protein sequence ID" value="GFA75048.1"/>
    <property type="molecule type" value="Genomic_DNA"/>
</dbReference>
<reference evidence="2" key="1">
    <citation type="journal article" date="2019" name="Sci. Rep.">
        <title>Draft genome of Tanacetum cinerariifolium, the natural source of mosquito coil.</title>
        <authorList>
            <person name="Yamashiro T."/>
            <person name="Shiraishi A."/>
            <person name="Satake H."/>
            <person name="Nakayama K."/>
        </authorList>
    </citation>
    <scope>NUCLEOTIDE SEQUENCE</scope>
</reference>
<sequence length="446" mass="49857">MLLHLELNLQKQKTKYKKKDDESVTSFKSKTASTSKDKGVGTIPGVPDVPPYESKSDKDAWGDSEDEDENDDEGNNDDDGENDDDAKSDDHDDAKEDVDEGVRTPSDDEFTNKEKLDDEETIDDEEDDEADKPIQSSSVSSNFTSKFLNHENPSLTDNKIASLMETLAPHATAIPEITSGFTTTTPPSPLFFNPPLHQQIPTIPTPTFTTITPTYPIVTFLQIFNFASFFKFDQRVFALESELFELKQTNQFAEAVSLISGIIDKYLASKMKETVNKIIKDQVKEQVSKMMPKIEKYVTKTLGAEVLVRTTNKPQTTYAVATSLSEFELKKILIDKMEANKSINRSDTQKNLYNALVGSYNSDKDIITSKYGKDAESSKDLRSKEKKSSSTSKYASQSQHKSSGKFVNAEEPSHIVEDSGMQQDQEFVTGDNDEQPVKKRLPKLTG</sequence>
<feature type="compositionally biased region" description="Low complexity" evidence="1">
    <location>
        <begin position="24"/>
        <end position="34"/>
    </location>
</feature>
<feature type="compositionally biased region" description="Basic and acidic residues" evidence="1">
    <location>
        <begin position="88"/>
        <end position="116"/>
    </location>
</feature>
<feature type="region of interest" description="Disordered" evidence="1">
    <location>
        <begin position="371"/>
        <end position="446"/>
    </location>
</feature>
<feature type="region of interest" description="Disordered" evidence="1">
    <location>
        <begin position="12"/>
        <end position="146"/>
    </location>
</feature>
<proteinExistence type="predicted"/>
<organism evidence="2">
    <name type="scientific">Tanacetum cinerariifolium</name>
    <name type="common">Dalmatian daisy</name>
    <name type="synonym">Chrysanthemum cinerariifolium</name>
    <dbReference type="NCBI Taxonomy" id="118510"/>
    <lineage>
        <taxon>Eukaryota</taxon>
        <taxon>Viridiplantae</taxon>
        <taxon>Streptophyta</taxon>
        <taxon>Embryophyta</taxon>
        <taxon>Tracheophyta</taxon>
        <taxon>Spermatophyta</taxon>
        <taxon>Magnoliopsida</taxon>
        <taxon>eudicotyledons</taxon>
        <taxon>Gunneridae</taxon>
        <taxon>Pentapetalae</taxon>
        <taxon>asterids</taxon>
        <taxon>campanulids</taxon>
        <taxon>Asterales</taxon>
        <taxon>Asteraceae</taxon>
        <taxon>Asteroideae</taxon>
        <taxon>Anthemideae</taxon>
        <taxon>Anthemidinae</taxon>
        <taxon>Tanacetum</taxon>
    </lineage>
</organism>
<feature type="compositionally biased region" description="Acidic residues" evidence="1">
    <location>
        <begin position="117"/>
        <end position="130"/>
    </location>
</feature>
<accession>A0A699K6Q8</accession>